<keyword evidence="2" id="KW-1185">Reference proteome</keyword>
<evidence type="ECO:0000313" key="2">
    <source>
        <dbReference type="Proteomes" id="UP000269221"/>
    </source>
</evidence>
<proteinExistence type="predicted"/>
<organism evidence="1 2">
    <name type="scientific">Hirundo rustica rustica</name>
    <dbReference type="NCBI Taxonomy" id="333673"/>
    <lineage>
        <taxon>Eukaryota</taxon>
        <taxon>Metazoa</taxon>
        <taxon>Chordata</taxon>
        <taxon>Craniata</taxon>
        <taxon>Vertebrata</taxon>
        <taxon>Euteleostomi</taxon>
        <taxon>Archelosauria</taxon>
        <taxon>Archosauria</taxon>
        <taxon>Dinosauria</taxon>
        <taxon>Saurischia</taxon>
        <taxon>Theropoda</taxon>
        <taxon>Coelurosauria</taxon>
        <taxon>Aves</taxon>
        <taxon>Neognathae</taxon>
        <taxon>Neoaves</taxon>
        <taxon>Telluraves</taxon>
        <taxon>Australaves</taxon>
        <taxon>Passeriformes</taxon>
        <taxon>Sylvioidea</taxon>
        <taxon>Hirundinidae</taxon>
        <taxon>Hirundo</taxon>
    </lineage>
</organism>
<comment type="caution">
    <text evidence="1">The sequence shown here is derived from an EMBL/GenBank/DDBJ whole genome shotgun (WGS) entry which is preliminary data.</text>
</comment>
<dbReference type="Proteomes" id="UP000269221">
    <property type="component" value="Unassembled WGS sequence"/>
</dbReference>
<sequence>MVWELLAEHKRLPFPILELDKGVYSVLHAGGPGDAGVSLLAQSCCLPDKPGEEDKGNQRVSRYVRAVLCMKVCSYVINTYLKGLFSFALIIKLKNSSGVQLLGNDCRDWTFKDHALVELETMGDKGQLDLMFYKVFYLVGTLLIGQNPEQALLAYLAGEDGVKRTFGKYQEAREDAFDSLHEIFIKSILKLLLQCKTSSINCAED</sequence>
<protein>
    <submittedName>
        <fullName evidence="1">Uncharacterized protein</fullName>
    </submittedName>
</protein>
<dbReference type="EMBL" id="QRBI01000123">
    <property type="protein sequence ID" value="RMC04961.1"/>
    <property type="molecule type" value="Genomic_DNA"/>
</dbReference>
<evidence type="ECO:0000313" key="1">
    <source>
        <dbReference type="EMBL" id="RMC04961.1"/>
    </source>
</evidence>
<gene>
    <name evidence="1" type="ORF">DUI87_18141</name>
</gene>
<reference evidence="1 2" key="1">
    <citation type="submission" date="2018-07" db="EMBL/GenBank/DDBJ databases">
        <title>A high quality draft genome assembly of the barn swallow (H. rustica rustica).</title>
        <authorList>
            <person name="Formenti G."/>
            <person name="Chiara M."/>
            <person name="Poveda L."/>
            <person name="Francoijs K.-J."/>
            <person name="Bonisoli-Alquati A."/>
            <person name="Canova L."/>
            <person name="Gianfranceschi L."/>
            <person name="Horner D.S."/>
            <person name="Saino N."/>
        </authorList>
    </citation>
    <scope>NUCLEOTIDE SEQUENCE [LARGE SCALE GENOMIC DNA]</scope>
    <source>
        <strain evidence="1">Chelidonia</strain>
        <tissue evidence="1">Blood</tissue>
    </source>
</reference>
<dbReference type="AlphaFoldDB" id="A0A3M0JXS9"/>
<name>A0A3M0JXS9_HIRRU</name>
<accession>A0A3M0JXS9</accession>